<dbReference type="Proteomes" id="UP000518829">
    <property type="component" value="Unassembled WGS sequence"/>
</dbReference>
<dbReference type="InterPro" id="IPR010982">
    <property type="entry name" value="Lambda_DNA-bd_dom_sf"/>
</dbReference>
<dbReference type="InterPro" id="IPR011990">
    <property type="entry name" value="TPR-like_helical_dom_sf"/>
</dbReference>
<proteinExistence type="predicted"/>
<sequence length="289" mass="33591">MTNTVGDTIKYIRINKQYSQTNVSSYIISRTALSKIENNRLNPTFAKLIPIINNLDVDFDEFLYIQNDFKYSEKKEIINLFTNITFNTDLKKLHNIIELCTNYLKKNSVDIIVKEICIIVKALILLNKNHSIDEVRLMITPIWDRLSYLDKWFGIELHIINNILFIFDTETALHICTRAIDELQKYPDSKITLQIAFLMNISILLMHTDDFSRAHKYLRIALEKCKEIKRYDLLSITLIRLALTNNPIEVTLLEKGLNIIRSIGLDELLHGIQDEICSFICPLKKGGIN</sequence>
<accession>A0ABR6SPG8</accession>
<dbReference type="CDD" id="cd00093">
    <property type="entry name" value="HTH_XRE"/>
    <property type="match status" value="1"/>
</dbReference>
<dbReference type="PANTHER" id="PTHR37038">
    <property type="entry name" value="TRANSCRIPTIONAL REGULATOR-RELATED"/>
    <property type="match status" value="1"/>
</dbReference>
<gene>
    <name evidence="2" type="ORF">HB839_11535</name>
</gene>
<dbReference type="InterPro" id="IPR053163">
    <property type="entry name" value="HTH-type_regulator_Rgg"/>
</dbReference>
<evidence type="ECO:0000313" key="2">
    <source>
        <dbReference type="EMBL" id="MBC1376159.1"/>
    </source>
</evidence>
<comment type="caution">
    <text evidence="2">The sequence shown here is derived from an EMBL/GenBank/DDBJ whole genome shotgun (WGS) entry which is preliminary data.</text>
</comment>
<feature type="domain" description="HTH cro/C1-type" evidence="1">
    <location>
        <begin position="9"/>
        <end position="62"/>
    </location>
</feature>
<keyword evidence="3" id="KW-1185">Reference proteome</keyword>
<evidence type="ECO:0000313" key="3">
    <source>
        <dbReference type="Proteomes" id="UP000518829"/>
    </source>
</evidence>
<protein>
    <submittedName>
        <fullName evidence="2">Helix-turn-helix transcriptional regulator</fullName>
    </submittedName>
</protein>
<dbReference type="PANTHER" id="PTHR37038:SF13">
    <property type="entry name" value="HTH CRO_C1-TYPE DOMAIN-CONTAINING PROTEIN"/>
    <property type="match status" value="1"/>
</dbReference>
<organism evidence="2 3">
    <name type="scientific">Listeria farberi</name>
    <dbReference type="NCBI Taxonomy" id="2713500"/>
    <lineage>
        <taxon>Bacteria</taxon>
        <taxon>Bacillati</taxon>
        <taxon>Bacillota</taxon>
        <taxon>Bacilli</taxon>
        <taxon>Bacillales</taxon>
        <taxon>Listeriaceae</taxon>
        <taxon>Listeria</taxon>
    </lineage>
</organism>
<dbReference type="Gene3D" id="1.25.40.10">
    <property type="entry name" value="Tetratricopeptide repeat domain"/>
    <property type="match status" value="1"/>
</dbReference>
<dbReference type="RefSeq" id="WP_185317993.1">
    <property type="nucleotide sequence ID" value="NZ_JAARPH010000004.1"/>
</dbReference>
<name>A0ABR6SPG8_9LIST</name>
<reference evidence="2 3" key="1">
    <citation type="submission" date="2020-03" db="EMBL/GenBank/DDBJ databases">
        <title>Soil Listeria distribution.</title>
        <authorList>
            <person name="Liao J."/>
            <person name="Wiedmann M."/>
        </authorList>
    </citation>
    <scope>NUCLEOTIDE SEQUENCE [LARGE SCALE GENOMIC DNA]</scope>
    <source>
        <strain evidence="2 3">FSL L7-1699</strain>
    </source>
</reference>
<dbReference type="InterPro" id="IPR001387">
    <property type="entry name" value="Cro/C1-type_HTH"/>
</dbReference>
<dbReference type="EMBL" id="JAARPH010000004">
    <property type="protein sequence ID" value="MBC1376159.1"/>
    <property type="molecule type" value="Genomic_DNA"/>
</dbReference>
<dbReference type="Pfam" id="PF01381">
    <property type="entry name" value="HTH_3"/>
    <property type="match status" value="1"/>
</dbReference>
<dbReference type="SUPFAM" id="SSF47413">
    <property type="entry name" value="lambda repressor-like DNA-binding domains"/>
    <property type="match status" value="1"/>
</dbReference>
<evidence type="ECO:0000259" key="1">
    <source>
        <dbReference type="PROSITE" id="PS50943"/>
    </source>
</evidence>
<dbReference type="SMART" id="SM00530">
    <property type="entry name" value="HTH_XRE"/>
    <property type="match status" value="1"/>
</dbReference>
<dbReference type="PROSITE" id="PS50943">
    <property type="entry name" value="HTH_CROC1"/>
    <property type="match status" value="1"/>
</dbReference>